<dbReference type="EMBL" id="PVWO01000099">
    <property type="protein sequence ID" value="PSB56967.1"/>
    <property type="molecule type" value="Genomic_DNA"/>
</dbReference>
<proteinExistence type="predicted"/>
<gene>
    <name evidence="1" type="ORF">C7B77_10050</name>
</gene>
<evidence type="ECO:0000313" key="2">
    <source>
        <dbReference type="Proteomes" id="UP000238937"/>
    </source>
</evidence>
<reference evidence="1 2" key="1">
    <citation type="submission" date="2018-03" db="EMBL/GenBank/DDBJ databases">
        <title>The ancient ancestry and fast evolution of plastids.</title>
        <authorList>
            <person name="Moore K.R."/>
            <person name="Magnabosco C."/>
            <person name="Momper L."/>
            <person name="Gold D.A."/>
            <person name="Bosak T."/>
            <person name="Fournier G.P."/>
        </authorList>
    </citation>
    <scope>NUCLEOTIDE SEQUENCE [LARGE SCALE GENOMIC DNA]</scope>
    <source>
        <strain evidence="1 2">CCALA 037</strain>
    </source>
</reference>
<keyword evidence="2" id="KW-1185">Reference proteome</keyword>
<sequence>METIAERSIESHLLDLIAEWKADLFDLNFKDVDGWNEGNRVVASAQYAYIKFGLILEKIRNQCAYKYCEDKLKTFAQFCRQKLKLTVWQANSYIEAADTAMYLANSGFEILPRNYSQAAVLTKAKKLETGYYQDHPMLEQIWGNLVANTTPEKITANAIEKALDPDYEEKQSLRLPKRLLARAKIQARLKGMTVEEYLDELMNADAEDSRPTDPEVDTQVTPEMSQILDEVELQWLEPNSDRITATDRSLSKFDDKPSFWIWLLAFISRSNRRPRSQSI</sequence>
<organism evidence="1 2">
    <name type="scientific">Chamaesiphon polymorphus CCALA 037</name>
    <dbReference type="NCBI Taxonomy" id="2107692"/>
    <lineage>
        <taxon>Bacteria</taxon>
        <taxon>Bacillati</taxon>
        <taxon>Cyanobacteriota</taxon>
        <taxon>Cyanophyceae</taxon>
        <taxon>Gomontiellales</taxon>
        <taxon>Chamaesiphonaceae</taxon>
        <taxon>Chamaesiphon</taxon>
    </lineage>
</organism>
<evidence type="ECO:0000313" key="1">
    <source>
        <dbReference type="EMBL" id="PSB56967.1"/>
    </source>
</evidence>
<protein>
    <submittedName>
        <fullName evidence="1">Uncharacterized protein</fullName>
    </submittedName>
</protein>
<dbReference type="OrthoDB" id="581882at2"/>
<accession>A0A2T1GH30</accession>
<dbReference type="Proteomes" id="UP000238937">
    <property type="component" value="Unassembled WGS sequence"/>
</dbReference>
<name>A0A2T1GH30_9CYAN</name>
<dbReference type="AlphaFoldDB" id="A0A2T1GH30"/>
<dbReference type="RefSeq" id="WP_106303620.1">
    <property type="nucleotide sequence ID" value="NZ_PVWO01000099.1"/>
</dbReference>
<comment type="caution">
    <text evidence="1">The sequence shown here is derived from an EMBL/GenBank/DDBJ whole genome shotgun (WGS) entry which is preliminary data.</text>
</comment>